<feature type="transmembrane region" description="Helical" evidence="6">
    <location>
        <begin position="872"/>
        <end position="897"/>
    </location>
</feature>
<dbReference type="KEGG" id="cne:CNG04530"/>
<sequence length="967" mass="105465">MTGKHSPTHTQEPPLPIPPYLRSSSRHHSHSSVCSQQSIHSTHQSHQLHPFHPQQHEFVPTFDSEGLTGTALYERALFEDAVSFSSTPNANSRSSSRGPPLPASFFDETPQTSHERHHDSLSGANSEHELDHTPTGTPTTEASLFNWETVREGSIARRPKWRRPSPKWVYPVIMGMAVSLGMGTPPRSELYVSLACMAHPPAARQEVVVSAQTFIEEHEKILKSEELEWVSAHNGEVEMHNGEEVVFIPVDQYRGQRIIDPTIVDTLTTNVTRQTDLSPADKWFIHLQHEIYEYRRNHPPHAERNTEPGSAGPLPGPKQPIGDDSGRNTGDGKGEDKGEDHSDKEEGRRGGPFREIDPQLCKKDPKVQAAAAKLTMTLTLTMGFLSALTTGFWGGTSDKWGRTKVMAVVEVGLFLNELCFILVANFPHLAPGGYRSLLIGPTVEGLLGGFSTITATVNAYLSDITPDGSRVMSFSRAMGFMMAGFACGPVLGSILIQSTGDIMTPFYINLILYSLSIPLVLFLLPESLSSDARLILAKNARLAEDAAARREAAEIEWEDEAPVLPRVRVNERGEHVEDEEDPLISGQSLRSNGMGGQSKRRKKMVGTIKRLGKKTTAFLAPLGIFLPKLVEEDENGDGDGEIRLGGRVRREWNMTVMGMGMFLMSMLYGILLTKTQYSFYAYGWTSAQLGPYMSAVAFLRSFILIVLVPVITKYVKSRLNQSHIAPKSAEHEAEDGGSTITTSTSSQDSLSSQPMSTHNSSHVPPSSSSPVSGDAHTSHLDLFTIRLCLFLEFVPWFILSFGSSESAFIILTALATFGSPSTPAANSLALSLLPDPSQSGRLFGALSVVHALGATLVSPLMFGMLFASTVEYYAAAVFALAAACVGGALVCMLCVRIPESGSPLFRRGKKAEDREREINGDEFEREEGIGGRGRNRKVKRVESMNVGGSAFTLGSSYDGETGVSRAA</sequence>
<feature type="transmembrane region" description="Helical" evidence="6">
    <location>
        <begin position="692"/>
        <end position="712"/>
    </location>
</feature>
<name>Q5KDC3_CRYD1</name>
<feature type="transmembrane region" description="Helical" evidence="6">
    <location>
        <begin position="502"/>
        <end position="524"/>
    </location>
</feature>
<feature type="region of interest" description="Disordered" evidence="5">
    <location>
        <begin position="1"/>
        <end position="48"/>
    </location>
</feature>
<feature type="transmembrane region" description="Helical" evidence="6">
    <location>
        <begin position="783"/>
        <end position="801"/>
    </location>
</feature>
<feature type="region of interest" description="Disordered" evidence="5">
    <location>
        <begin position="85"/>
        <end position="146"/>
    </location>
</feature>
<feature type="compositionally biased region" description="Polar residues" evidence="5">
    <location>
        <begin position="134"/>
        <end position="143"/>
    </location>
</feature>
<feature type="compositionally biased region" description="Low complexity" evidence="5">
    <location>
        <begin position="738"/>
        <end position="772"/>
    </location>
</feature>
<dbReference type="OrthoDB" id="3026777at2759"/>
<dbReference type="HOGENOM" id="CLU_318849_0_0_1"/>
<evidence type="ECO:0000256" key="4">
    <source>
        <dbReference type="ARBA" id="ARBA00023136"/>
    </source>
</evidence>
<dbReference type="FunCoup" id="Q5KDC3">
    <property type="interactions" value="18"/>
</dbReference>
<comment type="subcellular location">
    <subcellularLocation>
        <location evidence="1">Membrane</location>
        <topology evidence="1">Multi-pass membrane protein</topology>
    </subcellularLocation>
</comment>
<dbReference type="GeneID" id="3258919"/>
<feature type="transmembrane region" description="Helical" evidence="6">
    <location>
        <begin position="473"/>
        <end position="496"/>
    </location>
</feature>
<dbReference type="eggNOG" id="KOG2816">
    <property type="taxonomic scope" value="Eukaryota"/>
</dbReference>
<feature type="compositionally biased region" description="Basic and acidic residues" evidence="5">
    <location>
        <begin position="324"/>
        <end position="360"/>
    </location>
</feature>
<dbReference type="InterPro" id="IPR036259">
    <property type="entry name" value="MFS_trans_sf"/>
</dbReference>
<evidence type="ECO:0000313" key="8">
    <source>
        <dbReference type="Proteomes" id="UP000002149"/>
    </source>
</evidence>
<accession>Q5KDC3</accession>
<feature type="compositionally biased region" description="Low complexity" evidence="5">
    <location>
        <begin position="31"/>
        <end position="48"/>
    </location>
</feature>
<dbReference type="GO" id="GO:0055085">
    <property type="term" value="P:transmembrane transport"/>
    <property type="evidence" value="ECO:0000318"/>
    <property type="project" value="GO_Central"/>
</dbReference>
<dbReference type="InParanoid" id="Q5KDC3"/>
<dbReference type="RefSeq" id="XP_024513270.1">
    <property type="nucleotide sequence ID" value="XM_024657605.1"/>
</dbReference>
<gene>
    <name evidence="7" type="ordered locus">CNG04530</name>
</gene>
<feature type="compositionally biased region" description="Low complexity" evidence="5">
    <location>
        <begin position="85"/>
        <end position="97"/>
    </location>
</feature>
<dbReference type="InterPro" id="IPR011701">
    <property type="entry name" value="MFS"/>
</dbReference>
<organism evidence="7 8">
    <name type="scientific">Cryptococcus deneoformans (strain JEC21 / ATCC MYA-565)</name>
    <name type="common">Cryptococcus neoformans var. neoformans serotype D</name>
    <dbReference type="NCBI Taxonomy" id="214684"/>
    <lineage>
        <taxon>Eukaryota</taxon>
        <taxon>Fungi</taxon>
        <taxon>Dikarya</taxon>
        <taxon>Basidiomycota</taxon>
        <taxon>Agaricomycotina</taxon>
        <taxon>Tremellomycetes</taxon>
        <taxon>Tremellales</taxon>
        <taxon>Cryptococcaceae</taxon>
        <taxon>Cryptococcus</taxon>
        <taxon>Cryptococcus neoformans species complex</taxon>
    </lineage>
</organism>
<dbReference type="PANTHER" id="PTHR23507:SF1">
    <property type="entry name" value="FI18259P1-RELATED"/>
    <property type="match status" value="1"/>
</dbReference>
<keyword evidence="8" id="KW-1185">Reference proteome</keyword>
<feature type="transmembrane region" description="Helical" evidence="6">
    <location>
        <begin position="438"/>
        <end position="461"/>
    </location>
</feature>
<dbReference type="Pfam" id="PF07690">
    <property type="entry name" value="MFS_1"/>
    <property type="match status" value="1"/>
</dbReference>
<dbReference type="EMBL" id="AE017347">
    <property type="protein sequence ID" value="AAW44826.2"/>
    <property type="molecule type" value="Genomic_DNA"/>
</dbReference>
<feature type="region of interest" description="Disordered" evidence="5">
    <location>
        <begin position="299"/>
        <end position="360"/>
    </location>
</feature>
<dbReference type="Proteomes" id="UP000002149">
    <property type="component" value="Chromosome 7"/>
</dbReference>
<feature type="region of interest" description="Disordered" evidence="5">
    <location>
        <begin position="948"/>
        <end position="967"/>
    </location>
</feature>
<feature type="transmembrane region" description="Helical" evidence="6">
    <location>
        <begin position="370"/>
        <end position="393"/>
    </location>
</feature>
<dbReference type="GO" id="GO:0022857">
    <property type="term" value="F:transmembrane transporter activity"/>
    <property type="evidence" value="ECO:0000318"/>
    <property type="project" value="GO_Central"/>
</dbReference>
<keyword evidence="2 6" id="KW-0812">Transmembrane</keyword>
<evidence type="ECO:0000256" key="1">
    <source>
        <dbReference type="ARBA" id="ARBA00004141"/>
    </source>
</evidence>
<keyword evidence="3 6" id="KW-1133">Transmembrane helix</keyword>
<dbReference type="VEuPathDB" id="FungiDB:CNG04530"/>
<dbReference type="Gene3D" id="1.20.1250.20">
    <property type="entry name" value="MFS general substrate transporter like domains"/>
    <property type="match status" value="1"/>
</dbReference>
<dbReference type="AlphaFoldDB" id="Q5KDC3"/>
<evidence type="ECO:0000256" key="5">
    <source>
        <dbReference type="SAM" id="MobiDB-lite"/>
    </source>
</evidence>
<feature type="transmembrane region" description="Helical" evidence="6">
    <location>
        <begin position="405"/>
        <end position="426"/>
    </location>
</feature>
<proteinExistence type="predicted"/>
<feature type="transmembrane region" description="Helical" evidence="6">
    <location>
        <begin position="807"/>
        <end position="830"/>
    </location>
</feature>
<feature type="region of interest" description="Disordered" evidence="5">
    <location>
        <begin position="575"/>
        <end position="598"/>
    </location>
</feature>
<dbReference type="STRING" id="214684.Q5KDC3"/>
<evidence type="ECO:0000256" key="6">
    <source>
        <dbReference type="SAM" id="Phobius"/>
    </source>
</evidence>
<feature type="transmembrane region" description="Helical" evidence="6">
    <location>
        <begin position="842"/>
        <end position="866"/>
    </location>
</feature>
<feature type="region of interest" description="Disordered" evidence="5">
    <location>
        <begin position="725"/>
        <end position="772"/>
    </location>
</feature>
<protein>
    <submittedName>
        <fullName evidence="7">Expressed protein</fullName>
    </submittedName>
</protein>
<feature type="transmembrane region" description="Helical" evidence="6">
    <location>
        <begin position="652"/>
        <end position="672"/>
    </location>
</feature>
<dbReference type="SUPFAM" id="SSF103473">
    <property type="entry name" value="MFS general substrate transporter"/>
    <property type="match status" value="2"/>
</dbReference>
<feature type="compositionally biased region" description="Basic and acidic residues" evidence="5">
    <location>
        <begin position="113"/>
        <end position="132"/>
    </location>
</feature>
<evidence type="ECO:0000256" key="2">
    <source>
        <dbReference type="ARBA" id="ARBA00022692"/>
    </source>
</evidence>
<dbReference type="PANTHER" id="PTHR23507">
    <property type="entry name" value="ZGC:174356"/>
    <property type="match status" value="1"/>
</dbReference>
<keyword evidence="4 6" id="KW-0472">Membrane</keyword>
<evidence type="ECO:0000256" key="3">
    <source>
        <dbReference type="ARBA" id="ARBA00022989"/>
    </source>
</evidence>
<reference evidence="7 8" key="1">
    <citation type="journal article" date="2005" name="Science">
        <title>The genome of the basidiomycetous yeast and human pathogen Cryptococcus neoformans.</title>
        <authorList>
            <person name="Loftus B.J."/>
            <person name="Fung E."/>
            <person name="Roncaglia P."/>
            <person name="Rowley D."/>
            <person name="Amedeo P."/>
            <person name="Bruno D."/>
            <person name="Vamathevan J."/>
            <person name="Miranda M."/>
            <person name="Anderson I.J."/>
            <person name="Fraser J.A."/>
            <person name="Allen J.E."/>
            <person name="Bosdet I.E."/>
            <person name="Brent M.R."/>
            <person name="Chiu R."/>
            <person name="Doering T.L."/>
            <person name="Donlin M.J."/>
            <person name="D'Souza C.A."/>
            <person name="Fox D.S."/>
            <person name="Grinberg V."/>
            <person name="Fu J."/>
            <person name="Fukushima M."/>
            <person name="Haas B.J."/>
            <person name="Huang J.C."/>
            <person name="Janbon G."/>
            <person name="Jones S.J."/>
            <person name="Koo H.L."/>
            <person name="Krzywinski M.I."/>
            <person name="Kwon-Chung J.K."/>
            <person name="Lengeler K.B."/>
            <person name="Maiti R."/>
            <person name="Marra M.A."/>
            <person name="Marra R.E."/>
            <person name="Mathewson C.A."/>
            <person name="Mitchell T.G."/>
            <person name="Pertea M."/>
            <person name="Riggs F.R."/>
            <person name="Salzberg S.L."/>
            <person name="Schein J.E."/>
            <person name="Shvartsbeyn A."/>
            <person name="Shin H."/>
            <person name="Shumway M."/>
            <person name="Specht C.A."/>
            <person name="Suh B.B."/>
            <person name="Tenney A."/>
            <person name="Utterback T.R."/>
            <person name="Wickes B.L."/>
            <person name="Wortman J.R."/>
            <person name="Wye N.H."/>
            <person name="Kronstad J.W."/>
            <person name="Lodge J.K."/>
            <person name="Heitman J."/>
            <person name="Davis R.W."/>
            <person name="Fraser C.M."/>
            <person name="Hyman R.W."/>
        </authorList>
    </citation>
    <scope>NUCLEOTIDE SEQUENCE [LARGE SCALE GENOMIC DNA]</scope>
    <source>
        <strain evidence="8">JEC21 / ATCC MYA-565</strain>
    </source>
</reference>
<evidence type="ECO:0000313" key="7">
    <source>
        <dbReference type="EMBL" id="AAW44826.2"/>
    </source>
</evidence>
<dbReference type="GO" id="GO:0016020">
    <property type="term" value="C:membrane"/>
    <property type="evidence" value="ECO:0000318"/>
    <property type="project" value="GO_Central"/>
</dbReference>
<dbReference type="PaxDb" id="214684-Q5KDC3"/>